<protein>
    <submittedName>
        <fullName evidence="1">Uncharacterized protein</fullName>
    </submittedName>
</protein>
<evidence type="ECO:0000313" key="1">
    <source>
        <dbReference type="EMBL" id="MDX8305729.1"/>
    </source>
</evidence>
<proteinExistence type="predicted"/>
<reference evidence="1" key="1">
    <citation type="journal article" date="2023" name="Phytobiomes J">
        <title>Deciphering the key players within the bacterial microbiota associated with aerial crown gall tumors on rhododendron: Insights into the gallobiome.</title>
        <authorList>
            <person name="Kuzmanovic N."/>
            <person name="Nesme J."/>
            <person name="Wolf J."/>
            <person name="Neumann-Schaal M."/>
            <person name="Petersen J."/>
            <person name="Fernandez-Gnecco G."/>
            <person name="Sproeer C."/>
            <person name="Bunk B."/>
            <person name="Overmann J."/>
            <person name="Sorensen S.J."/>
            <person name="Idczak E."/>
            <person name="Smalla K."/>
        </authorList>
    </citation>
    <scope>NUCLEOTIDE SEQUENCE</scope>
    <source>
        <strain evidence="1">Rho-11.1</strain>
    </source>
</reference>
<organism evidence="1">
    <name type="scientific">Agrobacterium rosae</name>
    <dbReference type="NCBI Taxonomy" id="1972867"/>
    <lineage>
        <taxon>Bacteria</taxon>
        <taxon>Pseudomonadati</taxon>
        <taxon>Pseudomonadota</taxon>
        <taxon>Alphaproteobacteria</taxon>
        <taxon>Hyphomicrobiales</taxon>
        <taxon>Rhizobiaceae</taxon>
        <taxon>Rhizobium/Agrobacterium group</taxon>
        <taxon>Agrobacterium</taxon>
    </lineage>
</organism>
<sequence>MTKDQIEYPEELKLMAWVIVAKHLTRSEKDITKIVADAIWQERQRWVESR</sequence>
<name>A0AAW9FQL3_9HYPH</name>
<comment type="caution">
    <text evidence="1">The sequence shown here is derived from an EMBL/GenBank/DDBJ whole genome shotgun (WGS) entry which is preliminary data.</text>
</comment>
<gene>
    <name evidence="1" type="ORF">RMR22_26215</name>
</gene>
<dbReference type="AlphaFoldDB" id="A0AAW9FQL3"/>
<accession>A0AAW9FQL3</accession>
<dbReference type="EMBL" id="JAVRAF010000027">
    <property type="protein sequence ID" value="MDX8305729.1"/>
    <property type="molecule type" value="Genomic_DNA"/>
</dbReference>
<dbReference type="RefSeq" id="WP_320203804.1">
    <property type="nucleotide sequence ID" value="NZ_CP192782.1"/>
</dbReference>